<feature type="transmembrane region" description="Helical" evidence="7">
    <location>
        <begin position="601"/>
        <end position="619"/>
    </location>
</feature>
<dbReference type="Pfam" id="PF00005">
    <property type="entry name" value="ABC_tran"/>
    <property type="match status" value="1"/>
</dbReference>
<dbReference type="PROSITE" id="PS00211">
    <property type="entry name" value="ABC_TRANSPORTER_1"/>
    <property type="match status" value="1"/>
</dbReference>
<dbReference type="SUPFAM" id="SSF52540">
    <property type="entry name" value="P-loop containing nucleoside triphosphate hydrolases"/>
    <property type="match status" value="1"/>
</dbReference>
<dbReference type="Pfam" id="PF02607">
    <property type="entry name" value="B12-binding_2"/>
    <property type="match status" value="1"/>
</dbReference>
<keyword evidence="2 7" id="KW-0812">Transmembrane</keyword>
<dbReference type="SUPFAM" id="SSF46955">
    <property type="entry name" value="Putative DNA-binding domain"/>
    <property type="match status" value="1"/>
</dbReference>
<dbReference type="InterPro" id="IPR000551">
    <property type="entry name" value="MerR-type_HTH_dom"/>
</dbReference>
<evidence type="ECO:0000259" key="9">
    <source>
        <dbReference type="PROSITE" id="PS50929"/>
    </source>
</evidence>
<evidence type="ECO:0000256" key="3">
    <source>
        <dbReference type="ARBA" id="ARBA00022741"/>
    </source>
</evidence>
<sequence>MQDLVQIRELSARLGVGAHALRAWERRYALLQPSRGANGYRLYSRADEQRVREFLRLRESGLAAATAADRVLARERSTIAGVAETRDAAAAQEFSAQLMQHVEDRNETFLHRTLDESFDRLGVEATLVDVLLPLLREIGDCWSDGTLSIAHEHLAVQAIRGRLAPFTLSWSGGQGPTAVLACPPGERHDLALMVFGILAHRRGWRIRYLGGDTPFTEMARAVDDGEGCVVVSVTAAPVEPDPAGARALAATGWPVYLGGPARTSSSRRPSAGSTSGATCATPWPAWLRTWRAPGTSAAEPESGRGLSDPCTSVALDRKGVPMLTRLLRRQLAPHRARLGLLVLLQLVSVIAALYLPSLNARVIDDGVATGDTGTIWRLGGVMLAVSLVQIIASVAATYLAARTAATVAGRLRSEVFHRVGEFSAQEVSRFGPPTLIARSTNDVQQVQLVVFMGAAMMVMAPIMMVGGIFMALREDAGLAWLVAVAVPVLGIIVGLASLRMVPQFRLMQVCIDAVNRILREQITGIRVVRAFVREEHEEARFAEANARYTGTSLAVGKLMAIVFPAVMLVFNLSTVAVIWFGAHRVEAGATQMGQVIAFMSYMMQILMSVMMAVMMTMMIPRASVSAGRITEVLDTSTSVRQPERPEPIRVLEGTADQSGPGGVEVAFERVSFHYPGAEHPVLREVTFTARPGETTAIIGSTGAGKTTLTNLVPRLYDATEGRVLVGGTDVRDAALEDVWAHVGLVPQKPYLFSGTVASNLRYGAPEATDDELWEALRIAQGADFVRGMPAGLESPIAQGGTNVSGGQRQRLAIARALVRRPEIYLFDDSFSALDLATDARLRAALAPVTRDATVIVVAQRVSTIIDADQIVVLDDGRVVGIGTHDELLSGCPTYAEIVESQRPAQEAA</sequence>
<dbReference type="PROSITE" id="PS50937">
    <property type="entry name" value="HTH_MERR_2"/>
    <property type="match status" value="1"/>
</dbReference>
<evidence type="ECO:0000259" key="10">
    <source>
        <dbReference type="PROSITE" id="PS50937"/>
    </source>
</evidence>
<evidence type="ECO:0000256" key="7">
    <source>
        <dbReference type="SAM" id="Phobius"/>
    </source>
</evidence>
<proteinExistence type="predicted"/>
<evidence type="ECO:0000256" key="5">
    <source>
        <dbReference type="ARBA" id="ARBA00022989"/>
    </source>
</evidence>
<dbReference type="PANTHER" id="PTHR43394:SF1">
    <property type="entry name" value="ATP-BINDING CASSETTE SUB-FAMILY B MEMBER 10, MITOCHONDRIAL"/>
    <property type="match status" value="1"/>
</dbReference>
<dbReference type="Pfam" id="PF13411">
    <property type="entry name" value="MerR_1"/>
    <property type="match status" value="1"/>
</dbReference>
<keyword evidence="3" id="KW-0547">Nucleotide-binding</keyword>
<evidence type="ECO:0000256" key="1">
    <source>
        <dbReference type="ARBA" id="ARBA00004651"/>
    </source>
</evidence>
<name>A0ABQ6HTQ8_9MICO</name>
<dbReference type="SUPFAM" id="SSF90123">
    <property type="entry name" value="ABC transporter transmembrane region"/>
    <property type="match status" value="1"/>
</dbReference>
<dbReference type="InterPro" id="IPR039421">
    <property type="entry name" value="Type_1_exporter"/>
</dbReference>
<dbReference type="PROSITE" id="PS51332">
    <property type="entry name" value="B12_BINDING"/>
    <property type="match status" value="1"/>
</dbReference>
<dbReference type="InterPro" id="IPR036724">
    <property type="entry name" value="Cobalamin-bd_sf"/>
</dbReference>
<dbReference type="SMART" id="SM00382">
    <property type="entry name" value="AAA"/>
    <property type="match status" value="1"/>
</dbReference>
<feature type="domain" description="HTH merR-type" evidence="10">
    <location>
        <begin position="4"/>
        <end position="73"/>
    </location>
</feature>
<gene>
    <name evidence="12" type="ORF">GCM10025862_38370</name>
</gene>
<feature type="transmembrane region" description="Helical" evidence="7">
    <location>
        <begin position="558"/>
        <end position="581"/>
    </location>
</feature>
<keyword evidence="6 7" id="KW-0472">Membrane</keyword>
<dbReference type="Gene3D" id="1.10.1240.10">
    <property type="entry name" value="Methionine synthase domain"/>
    <property type="match status" value="1"/>
</dbReference>
<dbReference type="Proteomes" id="UP001157109">
    <property type="component" value="Unassembled WGS sequence"/>
</dbReference>
<feature type="domain" description="B12-binding" evidence="11">
    <location>
        <begin position="175"/>
        <end position="297"/>
    </location>
</feature>
<evidence type="ECO:0000259" key="8">
    <source>
        <dbReference type="PROSITE" id="PS50893"/>
    </source>
</evidence>
<dbReference type="SMART" id="SM00422">
    <property type="entry name" value="HTH_MERR"/>
    <property type="match status" value="1"/>
</dbReference>
<feature type="transmembrane region" description="Helical" evidence="7">
    <location>
        <begin position="478"/>
        <end position="498"/>
    </location>
</feature>
<evidence type="ECO:0000313" key="13">
    <source>
        <dbReference type="Proteomes" id="UP001157109"/>
    </source>
</evidence>
<evidence type="ECO:0008006" key="14">
    <source>
        <dbReference type="Google" id="ProtNLM"/>
    </source>
</evidence>
<dbReference type="InterPro" id="IPR011527">
    <property type="entry name" value="ABC1_TM_dom"/>
</dbReference>
<dbReference type="SUPFAM" id="SSF52242">
    <property type="entry name" value="Cobalamin (vitamin B12)-binding domain"/>
    <property type="match status" value="1"/>
</dbReference>
<keyword evidence="5 7" id="KW-1133">Transmembrane helix</keyword>
<dbReference type="Pfam" id="PF00664">
    <property type="entry name" value="ABC_membrane"/>
    <property type="match status" value="1"/>
</dbReference>
<dbReference type="PROSITE" id="PS50893">
    <property type="entry name" value="ABC_TRANSPORTER_2"/>
    <property type="match status" value="1"/>
</dbReference>
<protein>
    <recommendedName>
        <fullName evidence="14">ABC transporter ATP-binding protein</fullName>
    </recommendedName>
</protein>
<keyword evidence="13" id="KW-1185">Reference proteome</keyword>
<dbReference type="EMBL" id="BSUJ01000001">
    <property type="protein sequence ID" value="GMA21816.1"/>
    <property type="molecule type" value="Genomic_DNA"/>
</dbReference>
<evidence type="ECO:0000256" key="6">
    <source>
        <dbReference type="ARBA" id="ARBA00023136"/>
    </source>
</evidence>
<feature type="transmembrane region" description="Helical" evidence="7">
    <location>
        <begin position="448"/>
        <end position="472"/>
    </location>
</feature>
<dbReference type="PANTHER" id="PTHR43394">
    <property type="entry name" value="ATP-DEPENDENT PERMEASE MDL1, MITOCHONDRIAL"/>
    <property type="match status" value="1"/>
</dbReference>
<dbReference type="InterPro" id="IPR009061">
    <property type="entry name" value="DNA-bd_dom_put_sf"/>
</dbReference>
<keyword evidence="4" id="KW-0067">ATP-binding</keyword>
<dbReference type="InterPro" id="IPR036640">
    <property type="entry name" value="ABC1_TM_sf"/>
</dbReference>
<dbReference type="InterPro" id="IPR003439">
    <property type="entry name" value="ABC_transporter-like_ATP-bd"/>
</dbReference>
<dbReference type="InterPro" id="IPR003593">
    <property type="entry name" value="AAA+_ATPase"/>
</dbReference>
<evidence type="ECO:0000256" key="2">
    <source>
        <dbReference type="ARBA" id="ARBA00022692"/>
    </source>
</evidence>
<dbReference type="InterPro" id="IPR036594">
    <property type="entry name" value="Meth_synthase_dom"/>
</dbReference>
<dbReference type="InterPro" id="IPR003759">
    <property type="entry name" value="Cbl-bd_cap"/>
</dbReference>
<feature type="transmembrane region" description="Helical" evidence="7">
    <location>
        <begin position="338"/>
        <end position="355"/>
    </location>
</feature>
<dbReference type="InterPro" id="IPR017871">
    <property type="entry name" value="ABC_transporter-like_CS"/>
</dbReference>
<dbReference type="Gene3D" id="1.10.1660.10">
    <property type="match status" value="1"/>
</dbReference>
<comment type="subcellular location">
    <subcellularLocation>
        <location evidence="1">Cell membrane</location>
        <topology evidence="1">Multi-pass membrane protein</topology>
    </subcellularLocation>
</comment>
<feature type="domain" description="ABC transmembrane type-1" evidence="9">
    <location>
        <begin position="340"/>
        <end position="621"/>
    </location>
</feature>
<evidence type="ECO:0000259" key="11">
    <source>
        <dbReference type="PROSITE" id="PS51332"/>
    </source>
</evidence>
<feature type="domain" description="ABC transporter" evidence="8">
    <location>
        <begin position="665"/>
        <end position="900"/>
    </location>
</feature>
<dbReference type="Gene3D" id="3.40.50.280">
    <property type="entry name" value="Cobalamin-binding domain"/>
    <property type="match status" value="1"/>
</dbReference>
<dbReference type="InterPro" id="IPR006158">
    <property type="entry name" value="Cobalamin-bd"/>
</dbReference>
<comment type="caution">
    <text evidence="12">The sequence shown here is derived from an EMBL/GenBank/DDBJ whole genome shotgun (WGS) entry which is preliminary data.</text>
</comment>
<organism evidence="12 13">
    <name type="scientific">Arsenicicoccus piscis</name>
    <dbReference type="NCBI Taxonomy" id="673954"/>
    <lineage>
        <taxon>Bacteria</taxon>
        <taxon>Bacillati</taxon>
        <taxon>Actinomycetota</taxon>
        <taxon>Actinomycetes</taxon>
        <taxon>Micrococcales</taxon>
        <taxon>Intrasporangiaceae</taxon>
        <taxon>Arsenicicoccus</taxon>
    </lineage>
</organism>
<evidence type="ECO:0000313" key="12">
    <source>
        <dbReference type="EMBL" id="GMA21816.1"/>
    </source>
</evidence>
<reference evidence="13" key="1">
    <citation type="journal article" date="2019" name="Int. J. Syst. Evol. Microbiol.">
        <title>The Global Catalogue of Microorganisms (GCM) 10K type strain sequencing project: providing services to taxonomists for standard genome sequencing and annotation.</title>
        <authorList>
            <consortium name="The Broad Institute Genomics Platform"/>
            <consortium name="The Broad Institute Genome Sequencing Center for Infectious Disease"/>
            <person name="Wu L."/>
            <person name="Ma J."/>
        </authorList>
    </citation>
    <scope>NUCLEOTIDE SEQUENCE [LARGE SCALE GENOMIC DNA]</scope>
    <source>
        <strain evidence="13">NBRC 105830</strain>
    </source>
</reference>
<dbReference type="Gene3D" id="1.20.1560.10">
    <property type="entry name" value="ABC transporter type 1, transmembrane domain"/>
    <property type="match status" value="1"/>
</dbReference>
<dbReference type="PROSITE" id="PS50929">
    <property type="entry name" value="ABC_TM1F"/>
    <property type="match status" value="1"/>
</dbReference>
<dbReference type="CDD" id="cd18548">
    <property type="entry name" value="ABC_6TM_Tm287_like"/>
    <property type="match status" value="1"/>
</dbReference>
<feature type="transmembrane region" description="Helical" evidence="7">
    <location>
        <begin position="375"/>
        <end position="401"/>
    </location>
</feature>
<dbReference type="InterPro" id="IPR027417">
    <property type="entry name" value="P-loop_NTPase"/>
</dbReference>
<dbReference type="Gene3D" id="3.40.50.300">
    <property type="entry name" value="P-loop containing nucleotide triphosphate hydrolases"/>
    <property type="match status" value="1"/>
</dbReference>
<evidence type="ECO:0000256" key="4">
    <source>
        <dbReference type="ARBA" id="ARBA00022840"/>
    </source>
</evidence>
<accession>A0ABQ6HTQ8</accession>